<keyword evidence="3" id="KW-1185">Reference proteome</keyword>
<evidence type="ECO:0000313" key="3">
    <source>
        <dbReference type="Proteomes" id="UP001445076"/>
    </source>
</evidence>
<dbReference type="Proteomes" id="UP001445076">
    <property type="component" value="Unassembled WGS sequence"/>
</dbReference>
<feature type="compositionally biased region" description="Polar residues" evidence="1">
    <location>
        <begin position="121"/>
        <end position="138"/>
    </location>
</feature>
<sequence length="287" mass="30794">MSRIPNPFGSGEGQQQHSGGYSSSPGHQSSGSTATPGFLIMTRPPSGSNRYGGRGYKTQVSPSHPGPSEQKNSFIPFSSSGGGNSSQESTKSSSGGRGRYNRGGGGRHFSTPGSPRFAYPYQQSPGRINNYGQNQDFPNTPRCRPNQGGRRFSDMQDRSFGDQKKFNSNDNSRRGRDRGPLSDVPIDKFISHNMVKDPWADFDDEVEDNVDSVPVHPQENPVIVTLDDSEIIIDSDASVIIENSYEEGISGTEGDSSPVHDTGSDSPYVATPSTSEKDTGSDSTSDA</sequence>
<feature type="compositionally biased region" description="Basic and acidic residues" evidence="1">
    <location>
        <begin position="151"/>
        <end position="185"/>
    </location>
</feature>
<feature type="region of interest" description="Disordered" evidence="1">
    <location>
        <begin position="1"/>
        <end position="185"/>
    </location>
</feature>
<feature type="region of interest" description="Disordered" evidence="1">
    <location>
        <begin position="244"/>
        <end position="287"/>
    </location>
</feature>
<organism evidence="2 3">
    <name type="scientific">Cherax quadricarinatus</name>
    <name type="common">Australian red claw crayfish</name>
    <dbReference type="NCBI Taxonomy" id="27406"/>
    <lineage>
        <taxon>Eukaryota</taxon>
        <taxon>Metazoa</taxon>
        <taxon>Ecdysozoa</taxon>
        <taxon>Arthropoda</taxon>
        <taxon>Crustacea</taxon>
        <taxon>Multicrustacea</taxon>
        <taxon>Malacostraca</taxon>
        <taxon>Eumalacostraca</taxon>
        <taxon>Eucarida</taxon>
        <taxon>Decapoda</taxon>
        <taxon>Pleocyemata</taxon>
        <taxon>Astacidea</taxon>
        <taxon>Parastacoidea</taxon>
        <taxon>Parastacidae</taxon>
        <taxon>Cherax</taxon>
    </lineage>
</organism>
<protein>
    <submittedName>
        <fullName evidence="2">Uncharacterized protein</fullName>
    </submittedName>
</protein>
<dbReference type="EMBL" id="JARKIK010000074">
    <property type="protein sequence ID" value="KAK8727804.1"/>
    <property type="molecule type" value="Genomic_DNA"/>
</dbReference>
<name>A0AAW0WK58_CHEQU</name>
<comment type="caution">
    <text evidence="2">The sequence shown here is derived from an EMBL/GenBank/DDBJ whole genome shotgun (WGS) entry which is preliminary data.</text>
</comment>
<gene>
    <name evidence="2" type="ORF">OTU49_009464</name>
</gene>
<dbReference type="AlphaFoldDB" id="A0AAW0WK58"/>
<feature type="compositionally biased region" description="Low complexity" evidence="1">
    <location>
        <begin position="13"/>
        <end position="32"/>
    </location>
</feature>
<feature type="compositionally biased region" description="Gly residues" evidence="1">
    <location>
        <begin position="95"/>
        <end position="107"/>
    </location>
</feature>
<evidence type="ECO:0000313" key="2">
    <source>
        <dbReference type="EMBL" id="KAK8727804.1"/>
    </source>
</evidence>
<feature type="compositionally biased region" description="Low complexity" evidence="1">
    <location>
        <begin position="85"/>
        <end position="94"/>
    </location>
</feature>
<proteinExistence type="predicted"/>
<evidence type="ECO:0000256" key="1">
    <source>
        <dbReference type="SAM" id="MobiDB-lite"/>
    </source>
</evidence>
<reference evidence="2 3" key="1">
    <citation type="journal article" date="2024" name="BMC Genomics">
        <title>Genome assembly of redclaw crayfish (Cherax quadricarinatus) provides insights into its immune adaptation and hypoxia tolerance.</title>
        <authorList>
            <person name="Liu Z."/>
            <person name="Zheng J."/>
            <person name="Li H."/>
            <person name="Fang K."/>
            <person name="Wang S."/>
            <person name="He J."/>
            <person name="Zhou D."/>
            <person name="Weng S."/>
            <person name="Chi M."/>
            <person name="Gu Z."/>
            <person name="He J."/>
            <person name="Li F."/>
            <person name="Wang M."/>
        </authorList>
    </citation>
    <scope>NUCLEOTIDE SEQUENCE [LARGE SCALE GENOMIC DNA]</scope>
    <source>
        <strain evidence="2">ZL_2023a</strain>
    </source>
</reference>
<accession>A0AAW0WK58</accession>